<organism evidence="2 3">
    <name type="scientific">Helicobacter gastrocanis</name>
    <dbReference type="NCBI Taxonomy" id="2849641"/>
    <lineage>
        <taxon>Bacteria</taxon>
        <taxon>Pseudomonadati</taxon>
        <taxon>Campylobacterota</taxon>
        <taxon>Epsilonproteobacteria</taxon>
        <taxon>Campylobacterales</taxon>
        <taxon>Helicobacteraceae</taxon>
        <taxon>Helicobacter</taxon>
    </lineage>
</organism>
<name>A0ABN6I3K1_9HELI</name>
<proteinExistence type="predicted"/>
<keyword evidence="3" id="KW-1185">Reference proteome</keyword>
<protein>
    <submittedName>
        <fullName evidence="2">Uncharacterized protein</fullName>
    </submittedName>
</protein>
<sequence length="75" mass="8294">MHQSTQTNLLKIKSKFYPKKINGHDTPKKRPAQANTMCLPVTKQALHAHMGLEATTRPKAQATHPNTPHAFANAP</sequence>
<accession>A0ABN6I3K1</accession>
<evidence type="ECO:0000313" key="3">
    <source>
        <dbReference type="Proteomes" id="UP000826775"/>
    </source>
</evidence>
<evidence type="ECO:0000313" key="2">
    <source>
        <dbReference type="EMBL" id="BCZ18182.1"/>
    </source>
</evidence>
<reference evidence="2 3" key="1">
    <citation type="submission" date="2021-07" db="EMBL/GenBank/DDBJ databases">
        <title>Novel Helicobacter sp. Isolated from a dog.</title>
        <authorList>
            <person name="Rimbara E."/>
            <person name="Suzuki M."/>
        </authorList>
    </citation>
    <scope>NUCLEOTIDE SEQUENCE [LARGE SCALE GENOMIC DNA]</scope>
    <source>
        <strain evidence="3">NHP19-003</strain>
    </source>
</reference>
<gene>
    <name evidence="2" type="ORF">NHP190003_14640</name>
</gene>
<evidence type="ECO:0000256" key="1">
    <source>
        <dbReference type="SAM" id="MobiDB-lite"/>
    </source>
</evidence>
<dbReference type="EMBL" id="AP024814">
    <property type="protein sequence ID" value="BCZ18182.1"/>
    <property type="molecule type" value="Genomic_DNA"/>
</dbReference>
<dbReference type="Proteomes" id="UP000826775">
    <property type="component" value="Chromosome"/>
</dbReference>
<feature type="region of interest" description="Disordered" evidence="1">
    <location>
        <begin position="1"/>
        <end position="33"/>
    </location>
</feature>